<evidence type="ECO:0000259" key="2">
    <source>
        <dbReference type="Pfam" id="PF07995"/>
    </source>
</evidence>
<dbReference type="GO" id="GO:0005524">
    <property type="term" value="F:ATP binding"/>
    <property type="evidence" value="ECO:0007669"/>
    <property type="project" value="InterPro"/>
</dbReference>
<dbReference type="OrthoDB" id="9770043at2"/>
<dbReference type="EMBL" id="CP025682">
    <property type="protein sequence ID" value="AUN94931.1"/>
    <property type="molecule type" value="Genomic_DNA"/>
</dbReference>
<protein>
    <submittedName>
        <fullName evidence="3">Oxidoreductase</fullName>
    </submittedName>
</protein>
<dbReference type="GO" id="GO:0004820">
    <property type="term" value="F:glycine-tRNA ligase activity"/>
    <property type="evidence" value="ECO:0007669"/>
    <property type="project" value="InterPro"/>
</dbReference>
<evidence type="ECO:0000256" key="1">
    <source>
        <dbReference type="SAM" id="SignalP"/>
    </source>
</evidence>
<dbReference type="PANTHER" id="PTHR19328:SF75">
    <property type="entry name" value="ALDOSE SUGAR DEHYDROGENASE YLII"/>
    <property type="match status" value="1"/>
</dbReference>
<dbReference type="Proteomes" id="UP000242205">
    <property type="component" value="Chromosome"/>
</dbReference>
<keyword evidence="1" id="KW-0732">Signal</keyword>
<feature type="chain" id="PRO_5014463016" evidence="1">
    <location>
        <begin position="31"/>
        <end position="386"/>
    </location>
</feature>
<name>A0A2I6S6S6_9RHOO</name>
<feature type="domain" description="Glucose/Sorbosone dehydrogenase" evidence="2">
    <location>
        <begin position="50"/>
        <end position="380"/>
    </location>
</feature>
<dbReference type="SUPFAM" id="SSF50952">
    <property type="entry name" value="Soluble quinoprotein glucose dehydrogenase"/>
    <property type="match status" value="1"/>
</dbReference>
<dbReference type="InterPro" id="IPR012938">
    <property type="entry name" value="Glc/Sorbosone_DH"/>
</dbReference>
<dbReference type="Gene3D" id="2.120.10.30">
    <property type="entry name" value="TolB, C-terminal domain"/>
    <property type="match status" value="1"/>
</dbReference>
<dbReference type="InterPro" id="IPR011041">
    <property type="entry name" value="Quinoprot_gluc/sorb_DH_b-prop"/>
</dbReference>
<dbReference type="Pfam" id="PF07995">
    <property type="entry name" value="GSDH"/>
    <property type="match status" value="1"/>
</dbReference>
<accession>A0A2I6S6S6</accession>
<dbReference type="InterPro" id="IPR006194">
    <property type="entry name" value="Gly-tRNA-synth_heterodimer"/>
</dbReference>
<reference evidence="3 4" key="1">
    <citation type="submission" date="2018-01" db="EMBL/GenBank/DDBJ databases">
        <authorList>
            <person name="Fu G.-Y."/>
        </authorList>
    </citation>
    <scope>NUCLEOTIDE SEQUENCE [LARGE SCALE GENOMIC DNA]</scope>
    <source>
        <strain evidence="3 4">SY39</strain>
    </source>
</reference>
<evidence type="ECO:0000313" key="3">
    <source>
        <dbReference type="EMBL" id="AUN94931.1"/>
    </source>
</evidence>
<dbReference type="PANTHER" id="PTHR19328">
    <property type="entry name" value="HEDGEHOG-INTERACTING PROTEIN"/>
    <property type="match status" value="1"/>
</dbReference>
<dbReference type="InterPro" id="IPR011042">
    <property type="entry name" value="6-blade_b-propeller_TolB-like"/>
</dbReference>
<dbReference type="RefSeq" id="WP_102246997.1">
    <property type="nucleotide sequence ID" value="NZ_CP025682.1"/>
</dbReference>
<keyword evidence="4" id="KW-1185">Reference proteome</keyword>
<dbReference type="AlphaFoldDB" id="A0A2I6S6S6"/>
<sequence>MTASLGRAVRRTAVIVSIHFLLLITPGALAAPEAVGGNTELRVHIVAEGLQSPWALAFLPDARMLVTERAGRMRIVDADGRVSAPLQGVPRVHAQGQGGLLDVVLGPEFERDRTIFFSYAEATPNGARTAVARAELDLSGMRLRSVRRIFAQNDDPGGGHHFGSRLVLGADGMLFVTLGDRNQMRERSRRLDSHLGKIVRISPDGSVPEDNPFVGRRGALDEIWTYGHRNVQGAALHPDSGELWIHEHGPRGGDEVNIIRAGADYGWPDVTHGRSYVTRLPFGEATEREGVEAPVHYWVPTSIAPSGMAFYTGDAIPEWRGDLFVGALASRKLVRLELDGERVVAEHALLEDMGSRIRDVRMGPDGHLYVLDESRGRILRLEPGER</sequence>
<organism evidence="3 4">
    <name type="scientific">Pseudazoarcus pumilus</name>
    <dbReference type="NCBI Taxonomy" id="2067960"/>
    <lineage>
        <taxon>Bacteria</taxon>
        <taxon>Pseudomonadati</taxon>
        <taxon>Pseudomonadota</taxon>
        <taxon>Betaproteobacteria</taxon>
        <taxon>Rhodocyclales</taxon>
        <taxon>Zoogloeaceae</taxon>
        <taxon>Pseudazoarcus</taxon>
    </lineage>
</organism>
<feature type="signal peptide" evidence="1">
    <location>
        <begin position="1"/>
        <end position="30"/>
    </location>
</feature>
<gene>
    <name evidence="3" type="ORF">C0099_08280</name>
</gene>
<dbReference type="GO" id="GO:0006426">
    <property type="term" value="P:glycyl-tRNA aminoacylation"/>
    <property type="evidence" value="ECO:0007669"/>
    <property type="project" value="InterPro"/>
</dbReference>
<evidence type="ECO:0000313" key="4">
    <source>
        <dbReference type="Proteomes" id="UP000242205"/>
    </source>
</evidence>
<proteinExistence type="predicted"/>
<dbReference type="GO" id="GO:0005737">
    <property type="term" value="C:cytoplasm"/>
    <property type="evidence" value="ECO:0007669"/>
    <property type="project" value="InterPro"/>
</dbReference>
<dbReference type="KEGG" id="atw:C0099_08280"/>
<dbReference type="PROSITE" id="PS50861">
    <property type="entry name" value="AA_TRNA_LIGASE_II_GLYAB"/>
    <property type="match status" value="1"/>
</dbReference>